<evidence type="ECO:0000313" key="9">
    <source>
        <dbReference type="EMBL" id="SJN23966.1"/>
    </source>
</evidence>
<evidence type="ECO:0000256" key="3">
    <source>
        <dbReference type="ARBA" id="ARBA00022729"/>
    </source>
</evidence>
<feature type="chain" id="PRO_5012187566" evidence="7">
    <location>
        <begin position="27"/>
        <end position="1043"/>
    </location>
</feature>
<accession>A0A1R4IVS2</accession>
<keyword evidence="2" id="KW-0964">Secreted</keyword>
<dbReference type="InterPro" id="IPR019931">
    <property type="entry name" value="LPXTG_anchor"/>
</dbReference>
<dbReference type="Gene3D" id="2.60.40.740">
    <property type="match status" value="1"/>
</dbReference>
<protein>
    <submittedName>
        <fullName evidence="9">Rhs element Vgr protein</fullName>
    </submittedName>
</protein>
<reference evidence="10" key="1">
    <citation type="submission" date="2017-02" db="EMBL/GenBank/DDBJ databases">
        <authorList>
            <person name="Dridi B."/>
        </authorList>
    </citation>
    <scope>NUCLEOTIDE SEQUENCE [LARGE SCALE GENOMIC DNA]</scope>
    <source>
        <strain evidence="10">EB411</strain>
    </source>
</reference>
<evidence type="ECO:0000256" key="4">
    <source>
        <dbReference type="ARBA" id="ARBA00023088"/>
    </source>
</evidence>
<evidence type="ECO:0000256" key="1">
    <source>
        <dbReference type="ARBA" id="ARBA00022512"/>
    </source>
</evidence>
<organism evidence="9 10">
    <name type="scientific">Mycetocola reblochoni REB411</name>
    <dbReference type="NCBI Taxonomy" id="1255698"/>
    <lineage>
        <taxon>Bacteria</taxon>
        <taxon>Bacillati</taxon>
        <taxon>Actinomycetota</taxon>
        <taxon>Actinomycetes</taxon>
        <taxon>Micrococcales</taxon>
        <taxon>Microbacteriaceae</taxon>
        <taxon>Mycetocola</taxon>
    </lineage>
</organism>
<dbReference type="Pfam" id="PF17802">
    <property type="entry name" value="SpaA"/>
    <property type="match status" value="1"/>
</dbReference>
<proteinExistence type="predicted"/>
<keyword evidence="10" id="KW-1185">Reference proteome</keyword>
<name>A0A1R4IVS2_9MICO</name>
<feature type="region of interest" description="Disordered" evidence="5">
    <location>
        <begin position="913"/>
        <end position="1014"/>
    </location>
</feature>
<feature type="domain" description="Gram-positive cocci surface proteins LPxTG" evidence="8">
    <location>
        <begin position="1010"/>
        <end position="1043"/>
    </location>
</feature>
<dbReference type="GO" id="GO:0007155">
    <property type="term" value="P:cell adhesion"/>
    <property type="evidence" value="ECO:0007669"/>
    <property type="project" value="InterPro"/>
</dbReference>
<keyword evidence="1" id="KW-0134">Cell wall</keyword>
<dbReference type="Proteomes" id="UP000196778">
    <property type="component" value="Unassembled WGS sequence"/>
</dbReference>
<keyword evidence="4" id="KW-0572">Peptidoglycan-anchor</keyword>
<gene>
    <name evidence="9" type="ORF">FM119_03925</name>
</gene>
<evidence type="ECO:0000313" key="10">
    <source>
        <dbReference type="Proteomes" id="UP000196778"/>
    </source>
</evidence>
<dbReference type="AlphaFoldDB" id="A0A1R4IVS2"/>
<keyword evidence="6" id="KW-0812">Transmembrane</keyword>
<dbReference type="NCBIfam" id="TIGR01167">
    <property type="entry name" value="LPXTG_anchor"/>
    <property type="match status" value="1"/>
</dbReference>
<evidence type="ECO:0000256" key="2">
    <source>
        <dbReference type="ARBA" id="ARBA00022525"/>
    </source>
</evidence>
<sequence length="1043" mass="108656">MVGALASVLALALVVIGIAGATPSLAATPGVTVTGSLVDDAVVNEGSTQTLKLQYSNSGSDRVEPGSTVDIVLSDNVSIDPATLEVTNEGIASIEQIGNTLRVTFANPMPTTTQGVVELRYTVNTVEKSSKEPISWSVGGETTSVDVTIKNDGDEIANVSDGSGKQTRNGWLGNFVSVADGVVTVADSLIGSPIGYELHLDSKNARSDYPISDTLPEGLSYVADSLSAEITTWDADGLNKSTQPFDVDADLSGSSFATTVNVDGPSRLVLRYSATVADEAARQALQDRLQAEYDTLGEDGGRFGLDLVNTADFGGESKTATVWIGGDVAGPSKPNLGGAFGKSASWGQRTVTAAEDGTLDPAVPISYTLTATLSDWDGSNAYRTLDRNVVISDELVPQLRWADGERVTVSPAGALTPVEFDGTADEFAADEFVGHYAIVGSHFLANLGTDSATSVSITLNAEATSITGLSTGWTNVSDATGYVLPNSATFSYDDDANPERRSADATLVDGDFSNGVHDDSKFSKKAPAGLTASPGEALSIPYTFTIDASEVDLTSSTIVDHVDPAVFDLSDAAIATAAKGATGLYAWWKPLDSGDLDVALTDDGAITVALSEAGVATIAPAISGRLQITLPLTTKPIVGKQTLSVSNSATLIGSDEKALYWSETSTSATSFGDEAETRKSIRDSGDHSWKQSLRAEFDPASGELVQDVYVYDLAFIPHGKYKDVRIIPTLDTMPAGVEFLGFVGADDVDTAERPTTDTVKLDGNLQASYDADSTTVTVENRPGTLLNTTDPVHVYVAVRIVDYTADTPIVNTFGNSQATLVPSNDFPLTIRKVDADDTETVISDPEARFQIQRGDGTVVVDDVFVEDGFLRVTGPDGSPVGVTVTEPGSYEVVEKRAPAGYALSDERVRVTVGEDGRSDVATFLNTRSDEPTPTETPVTPEPTPTETPVTPEPTPTDTPVTPEPTTPATDEPTAGPSGEPSEPASTTSTAPVPDQPAPSTSADADGSDDLARTGASGTGIIALAGALLLAAAALFGLRARRRS</sequence>
<dbReference type="PROSITE" id="PS50847">
    <property type="entry name" value="GRAM_POS_ANCHORING"/>
    <property type="match status" value="1"/>
</dbReference>
<feature type="signal peptide" evidence="7">
    <location>
        <begin position="1"/>
        <end position="26"/>
    </location>
</feature>
<dbReference type="InterPro" id="IPR013783">
    <property type="entry name" value="Ig-like_fold"/>
</dbReference>
<evidence type="ECO:0000256" key="5">
    <source>
        <dbReference type="SAM" id="MobiDB-lite"/>
    </source>
</evidence>
<feature type="transmembrane region" description="Helical" evidence="6">
    <location>
        <begin position="1017"/>
        <end position="1037"/>
    </location>
</feature>
<dbReference type="InterPro" id="IPR011252">
    <property type="entry name" value="Fibrogen-bd_dom1"/>
</dbReference>
<dbReference type="EMBL" id="FUKR01000022">
    <property type="protein sequence ID" value="SJN23966.1"/>
    <property type="molecule type" value="Genomic_DNA"/>
</dbReference>
<keyword evidence="6" id="KW-1133">Transmembrane helix</keyword>
<dbReference type="InterPro" id="IPR041033">
    <property type="entry name" value="SpaA_PFL_dom_1"/>
</dbReference>
<evidence type="ECO:0000256" key="7">
    <source>
        <dbReference type="SAM" id="SignalP"/>
    </source>
</evidence>
<feature type="compositionally biased region" description="Pro residues" evidence="5">
    <location>
        <begin position="939"/>
        <end position="965"/>
    </location>
</feature>
<dbReference type="Gene3D" id="2.60.40.1280">
    <property type="match status" value="1"/>
</dbReference>
<evidence type="ECO:0000256" key="6">
    <source>
        <dbReference type="SAM" id="Phobius"/>
    </source>
</evidence>
<keyword evidence="3 7" id="KW-0732">Signal</keyword>
<dbReference type="GO" id="GO:0005975">
    <property type="term" value="P:carbohydrate metabolic process"/>
    <property type="evidence" value="ECO:0007669"/>
    <property type="project" value="UniProtKB-ARBA"/>
</dbReference>
<evidence type="ECO:0000259" key="8">
    <source>
        <dbReference type="PROSITE" id="PS50847"/>
    </source>
</evidence>
<dbReference type="Gene3D" id="2.60.40.10">
    <property type="entry name" value="Immunoglobulins"/>
    <property type="match status" value="1"/>
</dbReference>
<keyword evidence="6" id="KW-0472">Membrane</keyword>